<protein>
    <submittedName>
        <fullName evidence="1">Phage major capsid protein, P2 family</fullName>
    </submittedName>
</protein>
<name>A0A556S945_9GAMM</name>
<comment type="caution">
    <text evidence="1">The sequence shown here is derived from an EMBL/GenBank/DDBJ whole genome shotgun (WGS) entry which is preliminary data.</text>
</comment>
<dbReference type="AlphaFoldDB" id="A0A556S945"/>
<proteinExistence type="predicted"/>
<accession>A0A556S945</accession>
<dbReference type="InterPro" id="IPR006441">
    <property type="entry name" value="Phage_P2_GpN"/>
</dbReference>
<organism evidence="1 2">
    <name type="scientific">Gilliamella apicola</name>
    <dbReference type="NCBI Taxonomy" id="1196095"/>
    <lineage>
        <taxon>Bacteria</taxon>
        <taxon>Pseudomonadati</taxon>
        <taxon>Pseudomonadota</taxon>
        <taxon>Gammaproteobacteria</taxon>
        <taxon>Orbales</taxon>
        <taxon>Orbaceae</taxon>
        <taxon>Gilliamella</taxon>
    </lineage>
</organism>
<dbReference type="Proteomes" id="UP000319483">
    <property type="component" value="Unassembled WGS sequence"/>
</dbReference>
<evidence type="ECO:0000313" key="1">
    <source>
        <dbReference type="EMBL" id="TSJ97634.1"/>
    </source>
</evidence>
<dbReference type="NCBIfam" id="TIGR01551">
    <property type="entry name" value="major_capsid_P2"/>
    <property type="match status" value="1"/>
</dbReference>
<gene>
    <name evidence="1" type="ORF">FPQ15_11035</name>
</gene>
<dbReference type="Pfam" id="PF05125">
    <property type="entry name" value="Phage_cap_P2"/>
    <property type="match status" value="1"/>
</dbReference>
<dbReference type="EMBL" id="VMHM01000015">
    <property type="protein sequence ID" value="TSJ97634.1"/>
    <property type="molecule type" value="Genomic_DNA"/>
</dbReference>
<evidence type="ECO:0000313" key="2">
    <source>
        <dbReference type="Proteomes" id="UP000319483"/>
    </source>
</evidence>
<dbReference type="RefSeq" id="WP_144092720.1">
    <property type="nucleotide sequence ID" value="NZ_VMHM01000015.1"/>
</dbReference>
<reference evidence="1 2" key="1">
    <citation type="submission" date="2019-07" db="EMBL/GenBank/DDBJ databases">
        <title>Gilliamella genomes.</title>
        <authorList>
            <person name="Zheng H."/>
        </authorList>
    </citation>
    <scope>NUCLEOTIDE SEQUENCE [LARGE SCALE GENOMIC DNA]</scope>
    <source>
        <strain evidence="1 2">W8127</strain>
    </source>
</reference>
<sequence length="338" mass="38255">MRNDTRIKFNGFKKRIAQLNGVDDVSVSFTVEPSVSQKLEERVQQSSEFLSKINVKSVDAQEGEKIGIGVSGTTASTTDTTSTERVPHDISDLNKFRYRCEQTNYDTSIRYSKLDAWRHDPAFQTILRDALNKQKAIDRIMIGFNGIKRAKTSDKTQNSLLQDVNKGWLQHYREDAPKQVMKGGKIDGEITIGENECDYKNLDALVFDAVETLINPVFSEDTDLVVLCGRGMLHEKYFPIVNGADKNTEKVAGRLLLANKSLGELPAYRVPHFPKGTMLITKFSNLSIYIQKGTARRQIVDNSKRDRIEDYQSTNEAFVVENYEAGCLIENIKIKDKE</sequence>